<gene>
    <name evidence="2" type="ORF">P153DRAFT_71626</name>
</gene>
<dbReference type="RefSeq" id="XP_033521248.1">
    <property type="nucleotide sequence ID" value="XM_033673362.1"/>
</dbReference>
<dbReference type="GeneID" id="54413794"/>
<sequence length="126" mass="14531">MITNDYVCISMSLTIFNAVLLVVRRGGQGSVVMFWRACFEIINDIYTRKASSSHATFSVWGCPYLYCRGYWIGDDSVDIWVMDDDGHKVAFFFYYSRSIDGCQCAELILLTGRWKKPRARVWSHSS</sequence>
<dbReference type="EMBL" id="ML977512">
    <property type="protein sequence ID" value="KAF2126856.1"/>
    <property type="molecule type" value="Genomic_DNA"/>
</dbReference>
<feature type="transmembrane region" description="Helical" evidence="1">
    <location>
        <begin position="6"/>
        <end position="23"/>
    </location>
</feature>
<organism evidence="2 3">
    <name type="scientific">Dothidotthia symphoricarpi CBS 119687</name>
    <dbReference type="NCBI Taxonomy" id="1392245"/>
    <lineage>
        <taxon>Eukaryota</taxon>
        <taxon>Fungi</taxon>
        <taxon>Dikarya</taxon>
        <taxon>Ascomycota</taxon>
        <taxon>Pezizomycotina</taxon>
        <taxon>Dothideomycetes</taxon>
        <taxon>Pleosporomycetidae</taxon>
        <taxon>Pleosporales</taxon>
        <taxon>Dothidotthiaceae</taxon>
        <taxon>Dothidotthia</taxon>
    </lineage>
</organism>
<dbReference type="AlphaFoldDB" id="A0A6A6A5N5"/>
<dbReference type="Proteomes" id="UP000799771">
    <property type="component" value="Unassembled WGS sequence"/>
</dbReference>
<keyword evidence="3" id="KW-1185">Reference proteome</keyword>
<evidence type="ECO:0000256" key="1">
    <source>
        <dbReference type="SAM" id="Phobius"/>
    </source>
</evidence>
<keyword evidence="1" id="KW-0812">Transmembrane</keyword>
<evidence type="ECO:0000313" key="3">
    <source>
        <dbReference type="Proteomes" id="UP000799771"/>
    </source>
</evidence>
<proteinExistence type="predicted"/>
<reference evidence="2" key="1">
    <citation type="journal article" date="2020" name="Stud. Mycol.">
        <title>101 Dothideomycetes genomes: a test case for predicting lifestyles and emergence of pathogens.</title>
        <authorList>
            <person name="Haridas S."/>
            <person name="Albert R."/>
            <person name="Binder M."/>
            <person name="Bloem J."/>
            <person name="Labutti K."/>
            <person name="Salamov A."/>
            <person name="Andreopoulos B."/>
            <person name="Baker S."/>
            <person name="Barry K."/>
            <person name="Bills G."/>
            <person name="Bluhm B."/>
            <person name="Cannon C."/>
            <person name="Castanera R."/>
            <person name="Culley D."/>
            <person name="Daum C."/>
            <person name="Ezra D."/>
            <person name="Gonzalez J."/>
            <person name="Henrissat B."/>
            <person name="Kuo A."/>
            <person name="Liang C."/>
            <person name="Lipzen A."/>
            <person name="Lutzoni F."/>
            <person name="Magnuson J."/>
            <person name="Mondo S."/>
            <person name="Nolan M."/>
            <person name="Ohm R."/>
            <person name="Pangilinan J."/>
            <person name="Park H.-J."/>
            <person name="Ramirez L."/>
            <person name="Alfaro M."/>
            <person name="Sun H."/>
            <person name="Tritt A."/>
            <person name="Yoshinaga Y."/>
            <person name="Zwiers L.-H."/>
            <person name="Turgeon B."/>
            <person name="Goodwin S."/>
            <person name="Spatafora J."/>
            <person name="Crous P."/>
            <person name="Grigoriev I."/>
        </authorList>
    </citation>
    <scope>NUCLEOTIDE SEQUENCE</scope>
    <source>
        <strain evidence="2">CBS 119687</strain>
    </source>
</reference>
<evidence type="ECO:0000313" key="2">
    <source>
        <dbReference type="EMBL" id="KAF2126856.1"/>
    </source>
</evidence>
<keyword evidence="1" id="KW-1133">Transmembrane helix</keyword>
<name>A0A6A6A5N5_9PLEO</name>
<keyword evidence="1" id="KW-0472">Membrane</keyword>
<protein>
    <submittedName>
        <fullName evidence="2">Uncharacterized protein</fullName>
    </submittedName>
</protein>
<accession>A0A6A6A5N5</accession>